<evidence type="ECO:0000313" key="11">
    <source>
        <dbReference type="EMBL" id="GCE09283.1"/>
    </source>
</evidence>
<dbReference type="EC" id="3.1.-.-" evidence="10"/>
<feature type="binding site" evidence="10">
    <location>
        <position position="223"/>
    </location>
    <ligand>
        <name>Mn(2+)</name>
        <dbReference type="ChEBI" id="CHEBI:29035"/>
    </ligand>
</feature>
<dbReference type="EMBL" id="BIFQ01000002">
    <property type="protein sequence ID" value="GCE09283.1"/>
    <property type="molecule type" value="Genomic_DNA"/>
</dbReference>
<accession>A0A401ZQY4</accession>
<evidence type="ECO:0000256" key="4">
    <source>
        <dbReference type="ARBA" id="ARBA00022801"/>
    </source>
</evidence>
<evidence type="ECO:0000256" key="7">
    <source>
        <dbReference type="ARBA" id="ARBA00023125"/>
    </source>
</evidence>
<dbReference type="Gene3D" id="1.20.120.920">
    <property type="entry name" value="CRISPR-associated endonuclease Cas1, C-terminal domain"/>
    <property type="match status" value="1"/>
</dbReference>
<dbReference type="GO" id="GO:0046872">
    <property type="term" value="F:metal ion binding"/>
    <property type="evidence" value="ECO:0007669"/>
    <property type="project" value="UniProtKB-UniRule"/>
</dbReference>
<dbReference type="GO" id="GO:0043571">
    <property type="term" value="P:maintenance of CRISPR repeat elements"/>
    <property type="evidence" value="ECO:0007669"/>
    <property type="project" value="UniProtKB-UniRule"/>
</dbReference>
<dbReference type="GO" id="GO:0003677">
    <property type="term" value="F:DNA binding"/>
    <property type="evidence" value="ECO:0007669"/>
    <property type="project" value="UniProtKB-KW"/>
</dbReference>
<evidence type="ECO:0000256" key="9">
    <source>
        <dbReference type="ARBA" id="ARBA00038592"/>
    </source>
</evidence>
<evidence type="ECO:0000256" key="6">
    <source>
        <dbReference type="ARBA" id="ARBA00023118"/>
    </source>
</evidence>
<keyword evidence="2 10" id="KW-0479">Metal-binding</keyword>
<keyword evidence="4 10" id="KW-0378">Hydrolase</keyword>
<dbReference type="Proteomes" id="UP000287224">
    <property type="component" value="Unassembled WGS sequence"/>
</dbReference>
<dbReference type="InterPro" id="IPR002729">
    <property type="entry name" value="CRISPR-assoc_Cas1"/>
</dbReference>
<dbReference type="InterPro" id="IPR023843">
    <property type="entry name" value="CRISPR-assoc_Cas1_cyanobact"/>
</dbReference>
<dbReference type="CDD" id="cd09634">
    <property type="entry name" value="Cas1_I-II-III"/>
    <property type="match status" value="1"/>
</dbReference>
<dbReference type="Gene3D" id="3.100.10.20">
    <property type="entry name" value="CRISPR-associated endonuclease Cas1, N-terminal domain"/>
    <property type="match status" value="1"/>
</dbReference>
<comment type="function">
    <text evidence="10">CRISPR (clustered regularly interspaced short palindromic repeat), is an adaptive immune system that provides protection against mobile genetic elements (viruses, transposable elements and conjugative plasmids). CRISPR clusters contain spacers, sequences complementary to antecedent mobile elements, and target invading nucleic acids. CRISPR clusters are transcribed and processed into CRISPR RNA (crRNA). Acts as a dsDNA endonuclease. Involved in the integration of spacer DNA into the CRISPR cassette.</text>
</comment>
<comment type="similarity">
    <text evidence="10">Belongs to the CRISPR-associated endonuclease Cas1 family.</text>
</comment>
<feature type="binding site" evidence="10">
    <location>
        <position position="158"/>
    </location>
    <ligand>
        <name>Mn(2+)</name>
        <dbReference type="ChEBI" id="CHEBI:29035"/>
    </ligand>
</feature>
<sequence>MATLYLSEQQSFVKKRDEYLLIRYQDKRTVEVPIHKVTQVVISGDVTVTTPALHLLLERGIEVCYLSMYGQFRGRLSPPVAKNAFLRRSQHRAHIDEQQALHIARACVKGKLENMRVMLMRANRSLQNSEIEDAAAAIRIMGQQATTATTIGSLLGIEGNGSRSYFGVFDKLLRGSLPFPGRRRRPPTDPVNAMLSLGYTLLHHQVSSAIQVVGLDPYVGFLHQPRHGRPALALDLMEEFRPIIVDSVVLNIVNHHILSERDFEEELGVVLLKSSARKIFYAKFEERLLEELHHPHFGYRTNYRRCIELQTRLLAKWLTNEIPNYPPLCIR</sequence>
<dbReference type="InterPro" id="IPR042211">
    <property type="entry name" value="CRISPR-assoc_Cas1_N"/>
</dbReference>
<dbReference type="GO" id="GO:0051607">
    <property type="term" value="P:defense response to virus"/>
    <property type="evidence" value="ECO:0007669"/>
    <property type="project" value="UniProtKB-UniRule"/>
</dbReference>
<name>A0A401ZQY4_9CHLR</name>
<keyword evidence="6 10" id="KW-0051">Antiviral defense</keyword>
<dbReference type="HAMAP" id="MF_01470">
    <property type="entry name" value="Cas1"/>
    <property type="match status" value="1"/>
</dbReference>
<comment type="caution">
    <text evidence="11">The sequence shown here is derived from an EMBL/GenBank/DDBJ whole genome shotgun (WGS) entry which is preliminary data.</text>
</comment>
<dbReference type="PANTHER" id="PTHR34353">
    <property type="entry name" value="CRISPR-ASSOCIATED ENDONUCLEASE CAS1 1"/>
    <property type="match status" value="1"/>
</dbReference>
<dbReference type="GO" id="GO:0004520">
    <property type="term" value="F:DNA endonuclease activity"/>
    <property type="evidence" value="ECO:0007669"/>
    <property type="project" value="InterPro"/>
</dbReference>
<reference evidence="12" key="1">
    <citation type="submission" date="2018-12" db="EMBL/GenBank/DDBJ databases">
        <title>Tengunoibacter tsumagoiensis gen. nov., sp. nov., Dictyobacter kobayashii sp. nov., D. alpinus sp. nov., and D. joshuensis sp. nov. and description of Dictyobacteraceae fam. nov. within the order Ktedonobacterales isolated from Tengu-no-mugimeshi.</title>
        <authorList>
            <person name="Wang C.M."/>
            <person name="Zheng Y."/>
            <person name="Sakai Y."/>
            <person name="Toyoda A."/>
            <person name="Minakuchi Y."/>
            <person name="Abe K."/>
            <person name="Yokota A."/>
            <person name="Yabe S."/>
        </authorList>
    </citation>
    <scope>NUCLEOTIDE SEQUENCE [LARGE SCALE GENOMIC DNA]</scope>
    <source>
        <strain evidence="12">S-27</strain>
    </source>
</reference>
<keyword evidence="3 10" id="KW-0255">Endonuclease</keyword>
<evidence type="ECO:0000313" key="12">
    <source>
        <dbReference type="Proteomes" id="UP000287224"/>
    </source>
</evidence>
<evidence type="ECO:0000256" key="3">
    <source>
        <dbReference type="ARBA" id="ARBA00022759"/>
    </source>
</evidence>
<dbReference type="GO" id="GO:0016787">
    <property type="term" value="F:hydrolase activity"/>
    <property type="evidence" value="ECO:0007669"/>
    <property type="project" value="UniProtKB-KW"/>
</dbReference>
<keyword evidence="1 10" id="KW-0540">Nuclease</keyword>
<keyword evidence="5 10" id="KW-0460">Magnesium</keyword>
<dbReference type="InterPro" id="IPR042206">
    <property type="entry name" value="CRISPR-assoc_Cas1_C"/>
</dbReference>
<keyword evidence="8 10" id="KW-0464">Manganese</keyword>
<evidence type="ECO:0000256" key="8">
    <source>
        <dbReference type="ARBA" id="ARBA00023211"/>
    </source>
</evidence>
<feature type="binding site" evidence="10">
    <location>
        <position position="238"/>
    </location>
    <ligand>
        <name>Mn(2+)</name>
        <dbReference type="ChEBI" id="CHEBI:29035"/>
    </ligand>
</feature>
<dbReference type="Pfam" id="PF01867">
    <property type="entry name" value="Cas_Cas1"/>
    <property type="match status" value="1"/>
</dbReference>
<comment type="subunit">
    <text evidence="9 10">Homodimer, forms a heterotetramer with a Cas2 homodimer.</text>
</comment>
<comment type="cofactor">
    <cofactor evidence="10">
        <name>Mg(2+)</name>
        <dbReference type="ChEBI" id="CHEBI:18420"/>
    </cofactor>
    <cofactor evidence="10">
        <name>Mn(2+)</name>
        <dbReference type="ChEBI" id="CHEBI:29035"/>
    </cofactor>
</comment>
<dbReference type="OrthoDB" id="9803119at2"/>
<dbReference type="InterPro" id="IPR050646">
    <property type="entry name" value="Cas1"/>
</dbReference>
<protein>
    <recommendedName>
        <fullName evidence="10">CRISPR-associated endonuclease Cas1</fullName>
        <ecNumber evidence="10">3.1.-.-</ecNumber>
    </recommendedName>
</protein>
<keyword evidence="12" id="KW-1185">Reference proteome</keyword>
<dbReference type="RefSeq" id="WP_160146279.1">
    <property type="nucleotide sequence ID" value="NZ_BIFQ01000002.1"/>
</dbReference>
<keyword evidence="7 10" id="KW-0238">DNA-binding</keyword>
<evidence type="ECO:0000256" key="1">
    <source>
        <dbReference type="ARBA" id="ARBA00022722"/>
    </source>
</evidence>
<evidence type="ECO:0000256" key="2">
    <source>
        <dbReference type="ARBA" id="ARBA00022723"/>
    </source>
</evidence>
<evidence type="ECO:0000256" key="10">
    <source>
        <dbReference type="HAMAP-Rule" id="MF_01470"/>
    </source>
</evidence>
<dbReference type="NCBIfam" id="TIGR04093">
    <property type="entry name" value="cas1_CYANO"/>
    <property type="match status" value="1"/>
</dbReference>
<dbReference type="AlphaFoldDB" id="A0A401ZQY4"/>
<dbReference type="NCBIfam" id="TIGR00287">
    <property type="entry name" value="cas1"/>
    <property type="match status" value="1"/>
</dbReference>
<proteinExistence type="inferred from homology"/>
<organism evidence="11 12">
    <name type="scientific">Dictyobacter aurantiacus</name>
    <dbReference type="NCBI Taxonomy" id="1936993"/>
    <lineage>
        <taxon>Bacteria</taxon>
        <taxon>Bacillati</taxon>
        <taxon>Chloroflexota</taxon>
        <taxon>Ktedonobacteria</taxon>
        <taxon>Ktedonobacterales</taxon>
        <taxon>Dictyobacteraceae</taxon>
        <taxon>Dictyobacter</taxon>
    </lineage>
</organism>
<evidence type="ECO:0000256" key="5">
    <source>
        <dbReference type="ARBA" id="ARBA00022842"/>
    </source>
</evidence>
<gene>
    <name evidence="10 11" type="primary">cas1</name>
    <name evidence="11" type="ORF">KDAU_66120</name>
</gene>
<dbReference type="PANTHER" id="PTHR34353:SF2">
    <property type="entry name" value="CRISPR-ASSOCIATED ENDONUCLEASE CAS1 1"/>
    <property type="match status" value="1"/>
</dbReference>